<dbReference type="Pfam" id="PF07196">
    <property type="entry name" value="Flagellin_IN"/>
    <property type="match status" value="1"/>
</dbReference>
<evidence type="ECO:0000256" key="1">
    <source>
        <dbReference type="ARBA" id="ARBA00009764"/>
    </source>
</evidence>
<dbReference type="Pfam" id="PF02465">
    <property type="entry name" value="FliD_N"/>
    <property type="match status" value="1"/>
</dbReference>
<keyword evidence="8" id="KW-0282">Flagellum</keyword>
<comment type="similarity">
    <text evidence="1 5">Belongs to the FliD family.</text>
</comment>
<dbReference type="Proteomes" id="UP000814385">
    <property type="component" value="Unassembled WGS sequence"/>
</dbReference>
<accession>A0ABS9P582</accession>
<dbReference type="RefSeq" id="WP_238974816.1">
    <property type="nucleotide sequence ID" value="NZ_JABFUC010000001.1"/>
</dbReference>
<dbReference type="Pfam" id="PF07195">
    <property type="entry name" value="FliD_C"/>
    <property type="match status" value="1"/>
</dbReference>
<keyword evidence="4 5" id="KW-0975">Bacterial flagellum</keyword>
<comment type="subunit">
    <text evidence="2 5">Homopentamer.</text>
</comment>
<comment type="function">
    <text evidence="5">Required for morphogenesis and for the elongation of the flagellar filament by facilitating polymerization of the flagellin monomers at the tip of growing filament. Forms a capping structure, which prevents flagellin subunits (transported through the central channel of the flagellum) from leaking out without polymerization at the distal end.</text>
</comment>
<sequence length="453" mass="47636">MAISALGVGSGLDLTGLLNQLNAAERQKLQPIVTQKTQEQAKISAFGRLQSGLDKFQSAVAKLNDAELFSSLSTSVRGEGVTASAGDGASAGRYEVSVTHTARAGSLATEGVAGSDDPLVGVGGGSVTLEVGGQALDPINLAEGDTLVDIRDAINAQGDSGVRASIINDGSENGYRLVLNSTETGEAASITGITFDNVGVVEDTDSQVAGRDALLEINGISITSASNRVEGAIQGITLELDSAAQGKTATVVVEQDSETLKEAVQEFVSAYNEMKSTVGRMTNVTGDAETAGELVGNRAVRTIETRLSRDLGALVEGGEFRMLLDFGISLRPNGRLELDEAKLDDAVANNSQALADFFAGADKESGMAGRLDVTLGQILGDTGLVKSSIEGSENRVKSLETRFERMEQSIERTIERYRRQFGQLDGMMARMNATSAYLGQQLDMLAQMNNQRK</sequence>
<dbReference type="PANTHER" id="PTHR30288">
    <property type="entry name" value="FLAGELLAR CAP/ASSEMBLY PROTEIN FLID"/>
    <property type="match status" value="1"/>
</dbReference>
<keyword evidence="9" id="KW-1185">Reference proteome</keyword>
<proteinExistence type="inferred from homology"/>
<keyword evidence="8" id="KW-0966">Cell projection</keyword>
<evidence type="ECO:0000256" key="4">
    <source>
        <dbReference type="ARBA" id="ARBA00023143"/>
    </source>
</evidence>
<comment type="caution">
    <text evidence="8">The sequence shown here is derived from an EMBL/GenBank/DDBJ whole genome shotgun (WGS) entry which is preliminary data.</text>
</comment>
<evidence type="ECO:0000256" key="2">
    <source>
        <dbReference type="ARBA" id="ARBA00011255"/>
    </source>
</evidence>
<keyword evidence="3 5" id="KW-0175">Coiled coil</keyword>
<keyword evidence="5" id="KW-0964">Secreted</keyword>
<name>A0ABS9P582_9GAMM</name>
<evidence type="ECO:0000256" key="5">
    <source>
        <dbReference type="RuleBase" id="RU362066"/>
    </source>
</evidence>
<dbReference type="InterPro" id="IPR040026">
    <property type="entry name" value="FliD"/>
</dbReference>
<dbReference type="InterPro" id="IPR010810">
    <property type="entry name" value="Flagellin_hook_IN_motif"/>
</dbReference>
<feature type="coiled-coil region" evidence="5">
    <location>
        <begin position="389"/>
        <end position="416"/>
    </location>
</feature>
<feature type="domain" description="Flagellar hook-associated protein 2 N-terminal" evidence="6">
    <location>
        <begin position="10"/>
        <end position="104"/>
    </location>
</feature>
<feature type="domain" description="Flagellar hook-associated protein 2 C-terminal" evidence="7">
    <location>
        <begin position="210"/>
        <end position="433"/>
    </location>
</feature>
<gene>
    <name evidence="8" type="primary">fliD</name>
    <name evidence="8" type="ORF">HOP52_00375</name>
</gene>
<evidence type="ECO:0000313" key="9">
    <source>
        <dbReference type="Proteomes" id="UP000814385"/>
    </source>
</evidence>
<evidence type="ECO:0000256" key="3">
    <source>
        <dbReference type="ARBA" id="ARBA00023054"/>
    </source>
</evidence>
<keyword evidence="8" id="KW-0969">Cilium</keyword>
<dbReference type="InterPro" id="IPR010809">
    <property type="entry name" value="FliD_C"/>
</dbReference>
<dbReference type="InterPro" id="IPR003481">
    <property type="entry name" value="FliD_N"/>
</dbReference>
<comment type="subcellular location">
    <subcellularLocation>
        <location evidence="5">Secreted</location>
    </subcellularLocation>
    <subcellularLocation>
        <location evidence="5">Bacterial flagellum</location>
    </subcellularLocation>
</comment>
<evidence type="ECO:0000259" key="6">
    <source>
        <dbReference type="Pfam" id="PF02465"/>
    </source>
</evidence>
<dbReference type="PANTHER" id="PTHR30288:SF0">
    <property type="entry name" value="FLAGELLAR HOOK-ASSOCIATED PROTEIN 2"/>
    <property type="match status" value="1"/>
</dbReference>
<organism evidence="8 9">
    <name type="scientific">Billgrantia campisalis</name>
    <dbReference type="NCBI Taxonomy" id="74661"/>
    <lineage>
        <taxon>Bacteria</taxon>
        <taxon>Pseudomonadati</taxon>
        <taxon>Pseudomonadota</taxon>
        <taxon>Gammaproteobacteria</taxon>
        <taxon>Oceanospirillales</taxon>
        <taxon>Halomonadaceae</taxon>
        <taxon>Billgrantia</taxon>
    </lineage>
</organism>
<protein>
    <recommendedName>
        <fullName evidence="5">Flagellar hook-associated protein 2</fullName>
        <shortName evidence="5">HAP2</shortName>
    </recommendedName>
    <alternativeName>
        <fullName evidence="5">Flagellar cap protein</fullName>
    </alternativeName>
</protein>
<evidence type="ECO:0000313" key="8">
    <source>
        <dbReference type="EMBL" id="MCG6656235.1"/>
    </source>
</evidence>
<reference evidence="8 9" key="1">
    <citation type="submission" date="2020-05" db="EMBL/GenBank/DDBJ databases">
        <title>Comparative genomic analysis of denitrifying bacteria from Halomonas genus.</title>
        <authorList>
            <person name="Wang L."/>
            <person name="Shao Z."/>
        </authorList>
    </citation>
    <scope>NUCLEOTIDE SEQUENCE [LARGE SCALE GENOMIC DNA]</scope>
    <source>
        <strain evidence="8 9">A4</strain>
    </source>
</reference>
<dbReference type="EMBL" id="JABFUC010000001">
    <property type="protein sequence ID" value="MCG6656235.1"/>
    <property type="molecule type" value="Genomic_DNA"/>
</dbReference>
<evidence type="ECO:0000259" key="7">
    <source>
        <dbReference type="Pfam" id="PF07195"/>
    </source>
</evidence>